<dbReference type="Proteomes" id="UP001488838">
    <property type="component" value="Unassembled WGS sequence"/>
</dbReference>
<organism evidence="1 2">
    <name type="scientific">Myodes glareolus</name>
    <name type="common">Bank vole</name>
    <name type="synonym">Clethrionomys glareolus</name>
    <dbReference type="NCBI Taxonomy" id="447135"/>
    <lineage>
        <taxon>Eukaryota</taxon>
        <taxon>Metazoa</taxon>
        <taxon>Chordata</taxon>
        <taxon>Craniata</taxon>
        <taxon>Vertebrata</taxon>
        <taxon>Euteleostomi</taxon>
        <taxon>Mammalia</taxon>
        <taxon>Eutheria</taxon>
        <taxon>Euarchontoglires</taxon>
        <taxon>Glires</taxon>
        <taxon>Rodentia</taxon>
        <taxon>Myomorpha</taxon>
        <taxon>Muroidea</taxon>
        <taxon>Cricetidae</taxon>
        <taxon>Arvicolinae</taxon>
        <taxon>Myodes</taxon>
    </lineage>
</organism>
<proteinExistence type="predicted"/>
<dbReference type="EMBL" id="JBBHLL010000082">
    <property type="protein sequence ID" value="KAK7819243.1"/>
    <property type="molecule type" value="Genomic_DNA"/>
</dbReference>
<name>A0AAW0IXL9_MYOGA</name>
<accession>A0AAW0IXL9</accession>
<dbReference type="AlphaFoldDB" id="A0AAW0IXL9"/>
<gene>
    <name evidence="1" type="ORF">U0070_008371</name>
</gene>
<evidence type="ECO:0000313" key="1">
    <source>
        <dbReference type="EMBL" id="KAK7819243.1"/>
    </source>
</evidence>
<keyword evidence="2" id="KW-1185">Reference proteome</keyword>
<evidence type="ECO:0000313" key="2">
    <source>
        <dbReference type="Proteomes" id="UP001488838"/>
    </source>
</evidence>
<reference evidence="1 2" key="1">
    <citation type="journal article" date="2023" name="bioRxiv">
        <title>Conserved and derived expression patterns and positive selection on dental genes reveal complex evolutionary context of ever-growing rodent molars.</title>
        <authorList>
            <person name="Calamari Z.T."/>
            <person name="Song A."/>
            <person name="Cohen E."/>
            <person name="Akter M."/>
            <person name="Roy R.D."/>
            <person name="Hallikas O."/>
            <person name="Christensen M.M."/>
            <person name="Li P."/>
            <person name="Marangoni P."/>
            <person name="Jernvall J."/>
            <person name="Klein O.D."/>
        </authorList>
    </citation>
    <scope>NUCLEOTIDE SEQUENCE [LARGE SCALE GENOMIC DNA]</scope>
    <source>
        <strain evidence="1">V071</strain>
    </source>
</reference>
<sequence>MVLITCVAPSATHERQHLELEEQTSPLEAVPPYTAQTEGKRGVPISAQEDGMQVVPLVELADQNESCTLGVSCYISDPEFYNESSTLSDDGKLDGICFAP</sequence>
<comment type="caution">
    <text evidence="1">The sequence shown here is derived from an EMBL/GenBank/DDBJ whole genome shotgun (WGS) entry which is preliminary data.</text>
</comment>
<protein>
    <submittedName>
        <fullName evidence="1">Uncharacterized protein</fullName>
    </submittedName>
</protein>